<dbReference type="Proteomes" id="UP000677918">
    <property type="component" value="Unassembled WGS sequence"/>
</dbReference>
<name>A0A8J4H3I2_9BACL</name>
<organism evidence="2 3">
    <name type="scientific">Xylanibacillus composti</name>
    <dbReference type="NCBI Taxonomy" id="1572762"/>
    <lineage>
        <taxon>Bacteria</taxon>
        <taxon>Bacillati</taxon>
        <taxon>Bacillota</taxon>
        <taxon>Bacilli</taxon>
        <taxon>Bacillales</taxon>
        <taxon>Paenibacillaceae</taxon>
        <taxon>Xylanibacillus</taxon>
    </lineage>
</organism>
<dbReference type="EMBL" id="BOVK01000014">
    <property type="protein sequence ID" value="GIQ68244.1"/>
    <property type="molecule type" value="Genomic_DNA"/>
</dbReference>
<gene>
    <name evidence="2" type="ORF">XYCOK13_10680</name>
</gene>
<dbReference type="Pfam" id="PF20274">
    <property type="entry name" value="cREC_REC"/>
    <property type="match status" value="1"/>
</dbReference>
<evidence type="ECO:0000259" key="1">
    <source>
        <dbReference type="Pfam" id="PF20274"/>
    </source>
</evidence>
<evidence type="ECO:0000313" key="2">
    <source>
        <dbReference type="EMBL" id="GIQ68244.1"/>
    </source>
</evidence>
<dbReference type="InterPro" id="IPR046909">
    <property type="entry name" value="cREC_REC"/>
</dbReference>
<reference evidence="2" key="1">
    <citation type="submission" date="2021-04" db="EMBL/GenBank/DDBJ databases">
        <title>Draft genome sequence of Xylanibacillus composti strain K13.</title>
        <authorList>
            <person name="Uke A."/>
            <person name="Chhe C."/>
            <person name="Baramee S."/>
            <person name="Kosugi A."/>
        </authorList>
    </citation>
    <scope>NUCLEOTIDE SEQUENCE</scope>
    <source>
        <strain evidence="2">K13</strain>
    </source>
</reference>
<proteinExistence type="predicted"/>
<comment type="caution">
    <text evidence="2">The sequence shown here is derived from an EMBL/GenBank/DDBJ whole genome shotgun (WGS) entry which is preliminary data.</text>
</comment>
<dbReference type="RefSeq" id="WP_213410858.1">
    <property type="nucleotide sequence ID" value="NZ_BOVK01000014.1"/>
</dbReference>
<feature type="domain" description="Cyclic-phosphate processing Receiver" evidence="1">
    <location>
        <begin position="6"/>
        <end position="88"/>
    </location>
</feature>
<sequence length="131" mass="14779">MDGKLNVYVDDQRRCPDGFTLARSAEECLLLLESYAVHILSLDHDLGWGEPTGFDIVRHMVDRGWYPDHIYLHTSSVVGRFNMYQLLYASKPEHVALHNGPIPDALLLELAQVRSGSKQERLPGSDDFGRG</sequence>
<protein>
    <recommendedName>
        <fullName evidence="1">Cyclic-phosphate processing Receiver domain-containing protein</fullName>
    </recommendedName>
</protein>
<dbReference type="AlphaFoldDB" id="A0A8J4H3I2"/>
<keyword evidence="3" id="KW-1185">Reference proteome</keyword>
<accession>A0A8J4H3I2</accession>
<evidence type="ECO:0000313" key="3">
    <source>
        <dbReference type="Proteomes" id="UP000677918"/>
    </source>
</evidence>